<evidence type="ECO:0000313" key="9">
    <source>
        <dbReference type="EMBL" id="QGG79132.1"/>
    </source>
</evidence>
<dbReference type="NCBIfam" id="NF004402">
    <property type="entry name" value="PRK05758.2-2"/>
    <property type="match status" value="1"/>
</dbReference>
<evidence type="ECO:0000256" key="1">
    <source>
        <dbReference type="ARBA" id="ARBA00004370"/>
    </source>
</evidence>
<dbReference type="NCBIfam" id="TIGR01145">
    <property type="entry name" value="ATP_synt_delta"/>
    <property type="match status" value="1"/>
</dbReference>
<keyword evidence="10" id="KW-1185">Reference proteome</keyword>
<comment type="similarity">
    <text evidence="8">Belongs to the ATPase delta chain family.</text>
</comment>
<protein>
    <recommendedName>
        <fullName evidence="8">ATP synthase subunit delta</fullName>
    </recommendedName>
    <alternativeName>
        <fullName evidence="8">ATP synthase F(1) sector subunit delta</fullName>
    </alternativeName>
    <alternativeName>
        <fullName evidence="8">F-type ATPase subunit delta</fullName>
        <shortName evidence="8">F-ATPase subunit delta</shortName>
    </alternativeName>
</protein>
<comment type="subcellular location">
    <subcellularLocation>
        <location evidence="8">Cell membrane</location>
        <topology evidence="8">Peripheral membrane protein</topology>
    </subcellularLocation>
    <subcellularLocation>
        <location evidence="1">Membrane</location>
    </subcellularLocation>
</comment>
<dbReference type="OrthoDB" id="9816221at2"/>
<keyword evidence="4 8" id="KW-0406">Ion transport</keyword>
<dbReference type="Pfam" id="PF00213">
    <property type="entry name" value="OSCP"/>
    <property type="match status" value="1"/>
</dbReference>
<evidence type="ECO:0000256" key="8">
    <source>
        <dbReference type="HAMAP-Rule" id="MF_01416"/>
    </source>
</evidence>
<evidence type="ECO:0000256" key="7">
    <source>
        <dbReference type="ARBA" id="ARBA00023310"/>
    </source>
</evidence>
<dbReference type="InterPro" id="IPR026015">
    <property type="entry name" value="ATP_synth_OSCP/delta_N_sf"/>
</dbReference>
<sequence length="178" mass="18990">MAEISTLARPYAKAAFATAQAADAVSAWADLLSFVAQVTTDSEGRRALAHPTLTAEQKAKWLNELAGDANFDAAARFIQVLADNSRLELLSEINDQFDALRRQLDASAVAHVESAFDLTDAQQATLSEALSRRLNKQVSLDVSINADLVGGVVIRADDLVIDGSVSGKLAKLAEQLKP</sequence>
<evidence type="ECO:0000256" key="5">
    <source>
        <dbReference type="ARBA" id="ARBA00023136"/>
    </source>
</evidence>
<dbReference type="Proteomes" id="UP000388235">
    <property type="component" value="Chromosome"/>
</dbReference>
<dbReference type="AlphaFoldDB" id="A0A5Q2QA98"/>
<dbReference type="KEGG" id="llp:GH975_00595"/>
<dbReference type="RefSeq" id="WP_153712636.1">
    <property type="nucleotide sequence ID" value="NZ_CP045871.1"/>
</dbReference>
<accession>A0A5Q2QA98</accession>
<proteinExistence type="inferred from homology"/>
<evidence type="ECO:0000313" key="10">
    <source>
        <dbReference type="Proteomes" id="UP000388235"/>
    </source>
</evidence>
<keyword evidence="5 8" id="KW-0472">Membrane</keyword>
<keyword evidence="7 8" id="KW-0066">ATP synthesis</keyword>
<gene>
    <name evidence="8" type="primary">atpH</name>
    <name evidence="9" type="ORF">GH975_00595</name>
</gene>
<evidence type="ECO:0000256" key="4">
    <source>
        <dbReference type="ARBA" id="ARBA00023065"/>
    </source>
</evidence>
<keyword evidence="2 8" id="KW-0813">Transport</keyword>
<dbReference type="EMBL" id="CP045871">
    <property type="protein sequence ID" value="QGG79132.1"/>
    <property type="molecule type" value="Genomic_DNA"/>
</dbReference>
<dbReference type="HAMAP" id="MF_01416">
    <property type="entry name" value="ATP_synth_delta_bact"/>
    <property type="match status" value="1"/>
</dbReference>
<comment type="function">
    <text evidence="8">This protein is part of the stalk that links CF(0) to CF(1). It either transmits conformational changes from CF(0) to CF(1) or is implicated in proton conduction.</text>
</comment>
<reference evidence="9 10" key="1">
    <citation type="submission" date="2019-11" db="EMBL/GenBank/DDBJ databases">
        <authorList>
            <person name="Khan S.A."/>
            <person name="Jeon C.O."/>
            <person name="Chun B.H."/>
        </authorList>
    </citation>
    <scope>NUCLEOTIDE SEQUENCE [LARGE SCALE GENOMIC DNA]</scope>
    <source>
        <strain evidence="9 10">IMCC 1097</strain>
    </source>
</reference>
<dbReference type="SUPFAM" id="SSF47928">
    <property type="entry name" value="N-terminal domain of the delta subunit of the F1F0-ATP synthase"/>
    <property type="match status" value="1"/>
</dbReference>
<evidence type="ECO:0000256" key="2">
    <source>
        <dbReference type="ARBA" id="ARBA00022448"/>
    </source>
</evidence>
<keyword evidence="6 8" id="KW-0139">CF(1)</keyword>
<comment type="function">
    <text evidence="8">F(1)F(0) ATP synthase produces ATP from ADP in the presence of a proton or sodium gradient. F-type ATPases consist of two structural domains, F(1) containing the extramembraneous catalytic core and F(0) containing the membrane proton channel, linked together by a central stalk and a peripheral stalk. During catalysis, ATP synthesis in the catalytic domain of F(1) is coupled via a rotary mechanism of the central stalk subunits to proton translocation.</text>
</comment>
<evidence type="ECO:0000256" key="6">
    <source>
        <dbReference type="ARBA" id="ARBA00023196"/>
    </source>
</evidence>
<dbReference type="GO" id="GO:0046933">
    <property type="term" value="F:proton-transporting ATP synthase activity, rotational mechanism"/>
    <property type="evidence" value="ECO:0007669"/>
    <property type="project" value="UniProtKB-UniRule"/>
</dbReference>
<dbReference type="PRINTS" id="PR00125">
    <property type="entry name" value="ATPASEDELTA"/>
</dbReference>
<keyword evidence="3 8" id="KW-0375">Hydrogen ion transport</keyword>
<dbReference type="GO" id="GO:0045259">
    <property type="term" value="C:proton-transporting ATP synthase complex"/>
    <property type="evidence" value="ECO:0007669"/>
    <property type="project" value="UniProtKB-KW"/>
</dbReference>
<evidence type="ECO:0000256" key="3">
    <source>
        <dbReference type="ARBA" id="ARBA00022781"/>
    </source>
</evidence>
<keyword evidence="8" id="KW-1003">Cell membrane</keyword>
<name>A0A5Q2QA98_9GAMM</name>
<dbReference type="GO" id="GO:0005886">
    <property type="term" value="C:plasma membrane"/>
    <property type="evidence" value="ECO:0007669"/>
    <property type="project" value="UniProtKB-SubCell"/>
</dbReference>
<organism evidence="9 10">
    <name type="scientific">Litorivicinus lipolyticus</name>
    <dbReference type="NCBI Taxonomy" id="418701"/>
    <lineage>
        <taxon>Bacteria</taxon>
        <taxon>Pseudomonadati</taxon>
        <taxon>Pseudomonadota</taxon>
        <taxon>Gammaproteobacteria</taxon>
        <taxon>Oceanospirillales</taxon>
        <taxon>Litorivicinaceae</taxon>
        <taxon>Litorivicinus</taxon>
    </lineage>
</organism>
<dbReference type="PANTHER" id="PTHR11910">
    <property type="entry name" value="ATP SYNTHASE DELTA CHAIN"/>
    <property type="match status" value="1"/>
</dbReference>
<dbReference type="InterPro" id="IPR000711">
    <property type="entry name" value="ATPase_OSCP/dsu"/>
</dbReference>
<dbReference type="Gene3D" id="1.10.520.20">
    <property type="entry name" value="N-terminal domain of the delta subunit of the F1F0-ATP synthase"/>
    <property type="match status" value="1"/>
</dbReference>